<evidence type="ECO:0000256" key="3">
    <source>
        <dbReference type="ARBA" id="ARBA00023186"/>
    </source>
</evidence>
<dbReference type="Proteomes" id="UP000256845">
    <property type="component" value="Unassembled WGS sequence"/>
</dbReference>
<evidence type="ECO:0000313" key="5">
    <source>
        <dbReference type="Proteomes" id="UP000256845"/>
    </source>
</evidence>
<dbReference type="Gene3D" id="3.30.2180.10">
    <property type="entry name" value="ATP12-like"/>
    <property type="match status" value="1"/>
</dbReference>
<evidence type="ECO:0000313" key="4">
    <source>
        <dbReference type="EMBL" id="RED52514.1"/>
    </source>
</evidence>
<dbReference type="GO" id="GO:0043461">
    <property type="term" value="P:proton-transporting ATP synthase complex assembly"/>
    <property type="evidence" value="ECO:0007669"/>
    <property type="project" value="InterPro"/>
</dbReference>
<name>A0A3D9HSN9_9PROT</name>
<dbReference type="InterPro" id="IPR042272">
    <property type="entry name" value="ATP12_ATP_synth-F1-assembly_N"/>
</dbReference>
<dbReference type="EMBL" id="QRDW01000002">
    <property type="protein sequence ID" value="RED52514.1"/>
    <property type="molecule type" value="Genomic_DNA"/>
</dbReference>
<evidence type="ECO:0000256" key="1">
    <source>
        <dbReference type="ARBA" id="ARBA00008231"/>
    </source>
</evidence>
<accession>A0A3D9HSN9</accession>
<comment type="similarity">
    <text evidence="1">Belongs to the ATP12 family.</text>
</comment>
<dbReference type="InterPro" id="IPR011419">
    <property type="entry name" value="ATP12_ATP_synth-F1-assembly"/>
</dbReference>
<dbReference type="AlphaFoldDB" id="A0A3D9HSN9"/>
<dbReference type="SUPFAM" id="SSF160909">
    <property type="entry name" value="ATP12-like"/>
    <property type="match status" value="1"/>
</dbReference>
<gene>
    <name evidence="4" type="ORF">DFP90_102535</name>
</gene>
<dbReference type="Gene3D" id="1.10.3580.10">
    <property type="entry name" value="ATP12 ATPase"/>
    <property type="match status" value="1"/>
</dbReference>
<keyword evidence="5" id="KW-1185">Reference proteome</keyword>
<dbReference type="PANTHER" id="PTHR21013:SF10">
    <property type="entry name" value="ATP SYNTHASE MITOCHONDRIAL F1 COMPLEX ASSEMBLY FACTOR 2"/>
    <property type="match status" value="1"/>
</dbReference>
<dbReference type="Pfam" id="PF07542">
    <property type="entry name" value="ATP12"/>
    <property type="match status" value="1"/>
</dbReference>
<protein>
    <submittedName>
        <fullName evidence="4">Chaperone required for assembly of F1-ATPase</fullName>
    </submittedName>
</protein>
<evidence type="ECO:0000256" key="2">
    <source>
        <dbReference type="ARBA" id="ARBA00022946"/>
    </source>
</evidence>
<reference evidence="4 5" key="1">
    <citation type="submission" date="2018-07" db="EMBL/GenBank/DDBJ databases">
        <title>Genomic Encyclopedia of Type Strains, Phase III (KMG-III): the genomes of soil and plant-associated and newly described type strains.</title>
        <authorList>
            <person name="Whitman W."/>
        </authorList>
    </citation>
    <scope>NUCLEOTIDE SEQUENCE [LARGE SCALE GENOMIC DNA]</scope>
    <source>
        <strain evidence="4 5">CECT 8488</strain>
    </source>
</reference>
<organism evidence="4 5">
    <name type="scientific">Aestuariispira insulae</name>
    <dbReference type="NCBI Taxonomy" id="1461337"/>
    <lineage>
        <taxon>Bacteria</taxon>
        <taxon>Pseudomonadati</taxon>
        <taxon>Pseudomonadota</taxon>
        <taxon>Alphaproteobacteria</taxon>
        <taxon>Rhodospirillales</taxon>
        <taxon>Kiloniellaceae</taxon>
        <taxon>Aestuariispira</taxon>
    </lineage>
</organism>
<dbReference type="InterPro" id="IPR023335">
    <property type="entry name" value="ATP12_ortho_dom_sf"/>
</dbReference>
<sequence length="233" mass="25513">MKKIFKLAETKPLENGSHTVTLDGRVLKTPAKAALELASLALAEAVAEEWNAQEEKIDPATMPMMTLASTAIDRVGTQMDHVAETISAYGGTDLLCYRADENQPDLHEKQVKQWQPWLDWAMTALDAPLTSTRGIMHVTQPEESLAALSRVVAQCNAFEMAALHEFTTMTGSLVLGLAVLREEISAADALEVSLLDELHQAELWGEDEEAAAAREKRQGDMANAEQFLKLARA</sequence>
<keyword evidence="3" id="KW-0143">Chaperone</keyword>
<dbReference type="RefSeq" id="WP_181905256.1">
    <property type="nucleotide sequence ID" value="NZ_QRDW01000002.1"/>
</dbReference>
<comment type="caution">
    <text evidence="4">The sequence shown here is derived from an EMBL/GenBank/DDBJ whole genome shotgun (WGS) entry which is preliminary data.</text>
</comment>
<dbReference type="PANTHER" id="PTHR21013">
    <property type="entry name" value="ATP SYNTHASE MITOCHONDRIAL F1 COMPLEX ASSEMBLY FACTOR 2/ATP12 PROTEIN, MITOCHONDRIAL PRECURSOR"/>
    <property type="match status" value="1"/>
</dbReference>
<keyword evidence="2" id="KW-0809">Transit peptide</keyword>
<proteinExistence type="inferred from homology"/>